<evidence type="ECO:0000256" key="1">
    <source>
        <dbReference type="ARBA" id="ARBA00023125"/>
    </source>
</evidence>
<dbReference type="SUPFAM" id="SSF48498">
    <property type="entry name" value="Tetracyclin repressor-like, C-terminal domain"/>
    <property type="match status" value="1"/>
</dbReference>
<evidence type="ECO:0000313" key="5">
    <source>
        <dbReference type="Proteomes" id="UP000281084"/>
    </source>
</evidence>
<dbReference type="InterPro" id="IPR041479">
    <property type="entry name" value="TetR_CgmR_C"/>
</dbReference>
<keyword evidence="1 2" id="KW-0238">DNA-binding</keyword>
<name>A0A3A8GDT1_9GAMM</name>
<protein>
    <submittedName>
        <fullName evidence="4">TetR/AcrR family transcriptional regulator</fullName>
    </submittedName>
</protein>
<dbReference type="Gene3D" id="1.10.357.10">
    <property type="entry name" value="Tetracycline Repressor, domain 2"/>
    <property type="match status" value="1"/>
</dbReference>
<dbReference type="PANTHER" id="PTHR30055">
    <property type="entry name" value="HTH-TYPE TRANSCRIPTIONAL REGULATOR RUTR"/>
    <property type="match status" value="1"/>
</dbReference>
<accession>A0A3A8GDT1</accession>
<feature type="domain" description="HTH tetR-type" evidence="3">
    <location>
        <begin position="12"/>
        <end position="72"/>
    </location>
</feature>
<reference evidence="4 5" key="1">
    <citation type="submission" date="2018-09" db="EMBL/GenBank/DDBJ databases">
        <title>The draft genome of Acinetobacter spp. strains.</title>
        <authorList>
            <person name="Qin J."/>
            <person name="Feng Y."/>
            <person name="Zong Z."/>
        </authorList>
    </citation>
    <scope>NUCLEOTIDE SEQUENCE [LARGE SCALE GENOMIC DNA]</scope>
    <source>
        <strain evidence="4 5">WCHAc060002</strain>
    </source>
</reference>
<dbReference type="InterPro" id="IPR001647">
    <property type="entry name" value="HTH_TetR"/>
</dbReference>
<dbReference type="InterPro" id="IPR009057">
    <property type="entry name" value="Homeodomain-like_sf"/>
</dbReference>
<organism evidence="4 5">
    <name type="scientific">Acinetobacter cumulans</name>
    <dbReference type="NCBI Taxonomy" id="2136182"/>
    <lineage>
        <taxon>Bacteria</taxon>
        <taxon>Pseudomonadati</taxon>
        <taxon>Pseudomonadota</taxon>
        <taxon>Gammaproteobacteria</taxon>
        <taxon>Moraxellales</taxon>
        <taxon>Moraxellaceae</taxon>
        <taxon>Acinetobacter</taxon>
    </lineage>
</organism>
<evidence type="ECO:0000313" key="4">
    <source>
        <dbReference type="EMBL" id="RKG51163.1"/>
    </source>
</evidence>
<sequence length="187" mass="21357">MDNPYKRKKEPERVRQRILDVAIQLTADKGLSGVSLQAVADLSGVTKGGLLHHFPNKPALIRAVVSTVLQRLDQAFDEYMARDPEPYGRFTRAFIHFTLQRDVQEIGSLWTAISMVMLTDQAFNAQWIEWLNGRLVLHAETDSGIELQLLRCAADGLWLTMFTGVDDPDETQRLELEMMRRTYRNAP</sequence>
<dbReference type="SUPFAM" id="SSF46689">
    <property type="entry name" value="Homeodomain-like"/>
    <property type="match status" value="1"/>
</dbReference>
<dbReference type="AlphaFoldDB" id="A0A3A8GDT1"/>
<gene>
    <name evidence="4" type="ORF">D7V64_11695</name>
</gene>
<dbReference type="EMBL" id="RAXZ01000016">
    <property type="protein sequence ID" value="RKG51163.1"/>
    <property type="molecule type" value="Genomic_DNA"/>
</dbReference>
<dbReference type="PRINTS" id="PR00455">
    <property type="entry name" value="HTHTETR"/>
</dbReference>
<dbReference type="PANTHER" id="PTHR30055:SF148">
    <property type="entry name" value="TETR-FAMILY TRANSCRIPTIONAL REGULATOR"/>
    <property type="match status" value="1"/>
</dbReference>
<feature type="DNA-binding region" description="H-T-H motif" evidence="2">
    <location>
        <begin position="35"/>
        <end position="54"/>
    </location>
</feature>
<evidence type="ECO:0000256" key="2">
    <source>
        <dbReference type="PROSITE-ProRule" id="PRU00335"/>
    </source>
</evidence>
<dbReference type="Proteomes" id="UP000281084">
    <property type="component" value="Unassembled WGS sequence"/>
</dbReference>
<dbReference type="PROSITE" id="PS50977">
    <property type="entry name" value="HTH_TETR_2"/>
    <property type="match status" value="1"/>
</dbReference>
<dbReference type="InterPro" id="IPR036271">
    <property type="entry name" value="Tet_transcr_reg_TetR-rel_C_sf"/>
</dbReference>
<evidence type="ECO:0000259" key="3">
    <source>
        <dbReference type="PROSITE" id="PS50977"/>
    </source>
</evidence>
<dbReference type="Pfam" id="PF00440">
    <property type="entry name" value="TetR_N"/>
    <property type="match status" value="1"/>
</dbReference>
<comment type="caution">
    <text evidence="4">The sequence shown here is derived from an EMBL/GenBank/DDBJ whole genome shotgun (WGS) entry which is preliminary data.</text>
</comment>
<dbReference type="GO" id="GO:0003700">
    <property type="term" value="F:DNA-binding transcription factor activity"/>
    <property type="evidence" value="ECO:0007669"/>
    <property type="project" value="TreeGrafter"/>
</dbReference>
<dbReference type="RefSeq" id="WP_120365467.1">
    <property type="nucleotide sequence ID" value="NZ_RAXY01000004.1"/>
</dbReference>
<dbReference type="InterPro" id="IPR050109">
    <property type="entry name" value="HTH-type_TetR-like_transc_reg"/>
</dbReference>
<dbReference type="Pfam" id="PF17937">
    <property type="entry name" value="TetR_C_28"/>
    <property type="match status" value="1"/>
</dbReference>
<proteinExistence type="predicted"/>
<dbReference type="GO" id="GO:0000976">
    <property type="term" value="F:transcription cis-regulatory region binding"/>
    <property type="evidence" value="ECO:0007669"/>
    <property type="project" value="TreeGrafter"/>
</dbReference>